<dbReference type="Proteomes" id="UP000437068">
    <property type="component" value="Unassembled WGS sequence"/>
</dbReference>
<dbReference type="EMBL" id="QXFX01007795">
    <property type="protein sequence ID" value="KAE9056415.1"/>
    <property type="molecule type" value="Genomic_DNA"/>
</dbReference>
<evidence type="ECO:0000313" key="4">
    <source>
        <dbReference type="Proteomes" id="UP000437068"/>
    </source>
</evidence>
<evidence type="ECO:0000313" key="3">
    <source>
        <dbReference type="EMBL" id="KAE9262736.1"/>
    </source>
</evidence>
<evidence type="ECO:0000256" key="1">
    <source>
        <dbReference type="SAM" id="Phobius"/>
    </source>
</evidence>
<reference evidence="3 4" key="1">
    <citation type="submission" date="2018-08" db="EMBL/GenBank/DDBJ databases">
        <title>Genomic investigation of the strawberry pathogen Phytophthora fragariae indicates pathogenicity is determined by transcriptional variation in three key races.</title>
        <authorList>
            <person name="Adams T.M."/>
            <person name="Armitage A.D."/>
            <person name="Sobczyk M.K."/>
            <person name="Bates H.J."/>
            <person name="Dunwell J.M."/>
            <person name="Nellist C.F."/>
            <person name="Harrison R.J."/>
        </authorList>
    </citation>
    <scope>NUCLEOTIDE SEQUENCE [LARGE SCALE GENOMIC DNA]</scope>
    <source>
        <strain evidence="3 4">A4</strain>
        <strain evidence="2 5">ONT-3</strain>
    </source>
</reference>
<dbReference type="EMBL" id="QXGE01007876">
    <property type="protein sequence ID" value="KAE9262736.1"/>
    <property type="molecule type" value="Genomic_DNA"/>
</dbReference>
<keyword evidence="1" id="KW-0812">Transmembrane</keyword>
<sequence length="89" mass="10579">MDDQHLWNTIVNVMLYAFLQLVSLAFLFALLWQKLHVSAVRQLSFVLEKQGEQVQTKLVFWVFYNVQASLQHYASDYTFKFAWLHKAPE</sequence>
<dbReference type="Proteomes" id="UP000488956">
    <property type="component" value="Unassembled WGS sequence"/>
</dbReference>
<feature type="transmembrane region" description="Helical" evidence="1">
    <location>
        <begin position="6"/>
        <end position="32"/>
    </location>
</feature>
<name>A0A6A4ATY5_9STRA</name>
<dbReference type="AlphaFoldDB" id="A0A6A4ATY5"/>
<comment type="caution">
    <text evidence="3">The sequence shown here is derived from an EMBL/GenBank/DDBJ whole genome shotgun (WGS) entry which is preliminary data.</text>
</comment>
<keyword evidence="1" id="KW-1133">Transmembrane helix</keyword>
<accession>A0A6A4ATY5</accession>
<proteinExistence type="predicted"/>
<protein>
    <submittedName>
        <fullName evidence="3">Uncharacterized protein</fullName>
    </submittedName>
</protein>
<gene>
    <name evidence="3" type="ORF">PF001_g31946</name>
    <name evidence="2" type="ORF">PF010_g31777</name>
</gene>
<keyword evidence="1" id="KW-0472">Membrane</keyword>
<evidence type="ECO:0000313" key="2">
    <source>
        <dbReference type="EMBL" id="KAE9056415.1"/>
    </source>
</evidence>
<organism evidence="3 4">
    <name type="scientific">Phytophthora fragariae</name>
    <dbReference type="NCBI Taxonomy" id="53985"/>
    <lineage>
        <taxon>Eukaryota</taxon>
        <taxon>Sar</taxon>
        <taxon>Stramenopiles</taxon>
        <taxon>Oomycota</taxon>
        <taxon>Peronosporomycetes</taxon>
        <taxon>Peronosporales</taxon>
        <taxon>Peronosporaceae</taxon>
        <taxon>Phytophthora</taxon>
    </lineage>
</organism>
<evidence type="ECO:0000313" key="5">
    <source>
        <dbReference type="Proteomes" id="UP000488956"/>
    </source>
</evidence>